<keyword evidence="3" id="KW-1185">Reference proteome</keyword>
<comment type="caution">
    <text evidence="2">The sequence shown here is derived from an EMBL/GenBank/DDBJ whole genome shotgun (WGS) entry which is preliminary data.</text>
</comment>
<feature type="compositionally biased region" description="Basic and acidic residues" evidence="1">
    <location>
        <begin position="27"/>
        <end position="41"/>
    </location>
</feature>
<evidence type="ECO:0000313" key="2">
    <source>
        <dbReference type="EMBL" id="MBE1579227.1"/>
    </source>
</evidence>
<dbReference type="Proteomes" id="UP000656548">
    <property type="component" value="Unassembled WGS sequence"/>
</dbReference>
<reference evidence="2 3" key="1">
    <citation type="submission" date="2020-10" db="EMBL/GenBank/DDBJ databases">
        <title>Sequencing the genomes of 1000 actinobacteria strains.</title>
        <authorList>
            <person name="Klenk H.-P."/>
        </authorList>
    </citation>
    <scope>NUCLEOTIDE SEQUENCE [LARGE SCALE GENOMIC DNA]</scope>
    <source>
        <strain evidence="2 3">DSM 46661</strain>
    </source>
</reference>
<feature type="region of interest" description="Disordered" evidence="1">
    <location>
        <begin position="1"/>
        <end position="41"/>
    </location>
</feature>
<organism evidence="2 3">
    <name type="scientific">Amycolatopsis roodepoortensis</name>
    <dbReference type="NCBI Taxonomy" id="700274"/>
    <lineage>
        <taxon>Bacteria</taxon>
        <taxon>Bacillati</taxon>
        <taxon>Actinomycetota</taxon>
        <taxon>Actinomycetes</taxon>
        <taxon>Pseudonocardiales</taxon>
        <taxon>Pseudonocardiaceae</taxon>
        <taxon>Amycolatopsis</taxon>
    </lineage>
</organism>
<dbReference type="EMBL" id="JADBEJ010000005">
    <property type="protein sequence ID" value="MBE1579227.1"/>
    <property type="molecule type" value="Genomic_DNA"/>
</dbReference>
<protein>
    <submittedName>
        <fullName evidence="2">Uncharacterized protein</fullName>
    </submittedName>
</protein>
<accession>A0ABR9LFD8</accession>
<gene>
    <name evidence="2" type="ORF">H4W30_006287</name>
</gene>
<name>A0ABR9LFD8_9PSEU</name>
<evidence type="ECO:0000313" key="3">
    <source>
        <dbReference type="Proteomes" id="UP000656548"/>
    </source>
</evidence>
<proteinExistence type="predicted"/>
<sequence>MLVTGPEAPGTNLPLEVPGASLGPRSRALDLGEHLTDQCDQ</sequence>
<evidence type="ECO:0000256" key="1">
    <source>
        <dbReference type="SAM" id="MobiDB-lite"/>
    </source>
</evidence>